<accession>A0A7S4INK2</accession>
<organism evidence="2">
    <name type="scientific">Prymnesium polylepis</name>
    <dbReference type="NCBI Taxonomy" id="72548"/>
    <lineage>
        <taxon>Eukaryota</taxon>
        <taxon>Haptista</taxon>
        <taxon>Haptophyta</taxon>
        <taxon>Prymnesiophyceae</taxon>
        <taxon>Prymnesiales</taxon>
        <taxon>Prymnesiaceae</taxon>
        <taxon>Prymnesium</taxon>
    </lineage>
</organism>
<name>A0A7S4INK2_9EUKA</name>
<sequence>MSGRLMLDQPTKRSNWESGFEKFVVRLGLSKLQVTGQELVASFADTSSPTNELHQLIDEASGIRKELKPNLFRVIACPSNAELTAAFFSGTSALKHGFLRLLLQRDRILTYVQWLWPLVHWERFLRDNYSRKLTRREAQERTVHWLLHEREQDRSVVREGKRIFKTFITAWNAILSALRDDPAMQERYTQEMGCRSGGISAGQLVDYKLKEKDCKICVGCVDKKDISLVLPILTKMLAKIQNEFLFDVIEEVPKSSALRALSLGGDTVNMGPPLTLGALTESNVLHLTKDFAKAANFFCFNPPIYGSGKAIVYNFAAIEANLATSTLAQVTVFELDEDMLLFPYKGEALQVQSNLLLEVEHVCRPQVLLPSPDQLKEDPLVSEAHKAQNALGVLEVILYHCKKIGPSSETLLVKFCEPFRDNMLAGDPLRFAEKMLDRPVIKELQLKHLCHLYEVIEEVSTDAVIHTIPDTFREELPVQSLPELPSSSSSSQEQLIQKEVDELVQKICTSLGNLLLSSQQQGARGFESSAIDPRATATAGRKLLEPVLKRFICRFLSADTVVYAPSSPLNAYSELFSLPRGSKFTTEAVVQAIPDNIQLQHSFQLWEALVHAGTQPEEAAEESRQNLEEAPALKPTPSKPKKPKKKPKAYIDA</sequence>
<feature type="region of interest" description="Disordered" evidence="1">
    <location>
        <begin position="614"/>
        <end position="653"/>
    </location>
</feature>
<protein>
    <submittedName>
        <fullName evidence="2">Uncharacterized protein</fullName>
    </submittedName>
</protein>
<evidence type="ECO:0000313" key="2">
    <source>
        <dbReference type="EMBL" id="CAE2234882.1"/>
    </source>
</evidence>
<gene>
    <name evidence="2" type="ORF">CPOL0286_LOCUS11912</name>
</gene>
<dbReference type="AlphaFoldDB" id="A0A7S4INK2"/>
<feature type="compositionally biased region" description="Basic residues" evidence="1">
    <location>
        <begin position="639"/>
        <end position="653"/>
    </location>
</feature>
<dbReference type="EMBL" id="HBKO01026058">
    <property type="protein sequence ID" value="CAE2234882.1"/>
    <property type="molecule type" value="Transcribed_RNA"/>
</dbReference>
<reference evidence="2" key="1">
    <citation type="submission" date="2021-01" db="EMBL/GenBank/DDBJ databases">
        <authorList>
            <person name="Corre E."/>
            <person name="Pelletier E."/>
            <person name="Niang G."/>
            <person name="Scheremetjew M."/>
            <person name="Finn R."/>
            <person name="Kale V."/>
            <person name="Holt S."/>
            <person name="Cochrane G."/>
            <person name="Meng A."/>
            <person name="Brown T."/>
            <person name="Cohen L."/>
        </authorList>
    </citation>
    <scope>NUCLEOTIDE SEQUENCE</scope>
    <source>
        <strain evidence="2">UIO037</strain>
    </source>
</reference>
<proteinExistence type="predicted"/>
<evidence type="ECO:0000256" key="1">
    <source>
        <dbReference type="SAM" id="MobiDB-lite"/>
    </source>
</evidence>